<keyword evidence="4 8" id="KW-0547">Nucleotide-binding</keyword>
<evidence type="ECO:0000256" key="2">
    <source>
        <dbReference type="ARBA" id="ARBA00022679"/>
    </source>
</evidence>
<organism evidence="11">
    <name type="scientific">Prosthecochloris aestuarii</name>
    <dbReference type="NCBI Taxonomy" id="1102"/>
    <lineage>
        <taxon>Bacteria</taxon>
        <taxon>Pseudomonadati</taxon>
        <taxon>Chlorobiota</taxon>
        <taxon>Chlorobiia</taxon>
        <taxon>Chlorobiales</taxon>
        <taxon>Chlorobiaceae</taxon>
        <taxon>Prosthecochloris</taxon>
    </lineage>
</organism>
<dbReference type="Gene3D" id="3.40.50.300">
    <property type="entry name" value="P-loop containing nucleotide triphosphate hydrolases"/>
    <property type="match status" value="1"/>
</dbReference>
<evidence type="ECO:0000256" key="6">
    <source>
        <dbReference type="ARBA" id="ARBA00023134"/>
    </source>
</evidence>
<comment type="catalytic activity">
    <reaction evidence="8">
        <text>Mo-molybdopterin + GTP + H(+) = Mo-molybdopterin guanine dinucleotide + diphosphate</text>
        <dbReference type="Rhea" id="RHEA:34243"/>
        <dbReference type="ChEBI" id="CHEBI:15378"/>
        <dbReference type="ChEBI" id="CHEBI:33019"/>
        <dbReference type="ChEBI" id="CHEBI:37565"/>
        <dbReference type="ChEBI" id="CHEBI:71302"/>
        <dbReference type="ChEBI" id="CHEBI:71310"/>
        <dbReference type="EC" id="2.7.7.77"/>
    </reaction>
</comment>
<keyword evidence="1 8" id="KW-0963">Cytoplasm</keyword>
<evidence type="ECO:0000313" key="11">
    <source>
        <dbReference type="EMBL" id="HED31969.1"/>
    </source>
</evidence>
<dbReference type="GO" id="GO:0061603">
    <property type="term" value="F:molybdenum cofactor guanylyltransferase activity"/>
    <property type="evidence" value="ECO:0007669"/>
    <property type="project" value="UniProtKB-EC"/>
</dbReference>
<dbReference type="NCBIfam" id="TIGR00176">
    <property type="entry name" value="mobB"/>
    <property type="match status" value="1"/>
</dbReference>
<protein>
    <recommendedName>
        <fullName evidence="8">Probable molybdenum cofactor guanylyltransferase</fullName>
        <shortName evidence="8">MoCo guanylyltransferase</shortName>
        <ecNumber evidence="8">2.7.7.77</ecNumber>
    </recommendedName>
    <alternativeName>
        <fullName evidence="8">GTP:molybdopterin guanylyltransferase</fullName>
    </alternativeName>
    <alternativeName>
        <fullName evidence="8">Mo-MPT guanylyltransferase</fullName>
    </alternativeName>
    <alternativeName>
        <fullName evidence="8">Molybdopterin guanylyltransferase</fullName>
    </alternativeName>
    <alternativeName>
        <fullName evidence="8">Molybdopterin-guanine dinucleotide synthase</fullName>
        <shortName evidence="8">MGD synthase</shortName>
    </alternativeName>
</protein>
<dbReference type="GO" id="GO:0046872">
    <property type="term" value="F:metal ion binding"/>
    <property type="evidence" value="ECO:0007669"/>
    <property type="project" value="UniProtKB-KW"/>
</dbReference>
<evidence type="ECO:0000256" key="1">
    <source>
        <dbReference type="ARBA" id="ARBA00022490"/>
    </source>
</evidence>
<accession>A0A831STW2</accession>
<feature type="domain" description="MobA-like NTP transferase" evidence="10">
    <location>
        <begin position="180"/>
        <end position="335"/>
    </location>
</feature>
<dbReference type="InterPro" id="IPR025877">
    <property type="entry name" value="MobA-like_NTP_Trfase"/>
</dbReference>
<evidence type="ECO:0000259" key="9">
    <source>
        <dbReference type="Pfam" id="PF03205"/>
    </source>
</evidence>
<dbReference type="NCBIfam" id="NF011059">
    <property type="entry name" value="PRK14490.1"/>
    <property type="match status" value="1"/>
</dbReference>
<keyword evidence="11" id="KW-0548">Nucleotidyltransferase</keyword>
<evidence type="ECO:0000256" key="7">
    <source>
        <dbReference type="ARBA" id="ARBA00023150"/>
    </source>
</evidence>
<comment type="function">
    <text evidence="8">Transfers a GMP moiety from GTP to Mo-molybdopterin (Mo-MPT) cofactor (Moco or molybdenum cofactor) to form Mo-molybdopterin guanine dinucleotide (Mo-MGD) cofactor.</text>
</comment>
<comment type="similarity">
    <text evidence="8">Belongs to the MobA family.</text>
</comment>
<feature type="domain" description="Molybdopterin-guanine dinucleotide biosynthesis protein B (MobB)" evidence="9">
    <location>
        <begin position="9"/>
        <end position="133"/>
    </location>
</feature>
<keyword evidence="3 8" id="KW-0479">Metal-binding</keyword>
<dbReference type="SUPFAM" id="SSF53448">
    <property type="entry name" value="Nucleotide-diphospho-sugar transferases"/>
    <property type="match status" value="1"/>
</dbReference>
<dbReference type="CDD" id="cd02503">
    <property type="entry name" value="MobA"/>
    <property type="match status" value="1"/>
</dbReference>
<feature type="binding site" evidence="8">
    <location>
        <position position="271"/>
    </location>
    <ligand>
        <name>GTP</name>
        <dbReference type="ChEBI" id="CHEBI:37565"/>
    </ligand>
</feature>
<dbReference type="Proteomes" id="UP000886335">
    <property type="component" value="Unassembled WGS sequence"/>
</dbReference>
<dbReference type="Pfam" id="PF03205">
    <property type="entry name" value="MobB"/>
    <property type="match status" value="1"/>
</dbReference>
<comment type="domain">
    <text evidence="8">The N-terminal domain determines nucleotide recognition and specific binding, while the C-terminal domain determines the specific binding to the target protein.</text>
</comment>
<dbReference type="InterPro" id="IPR027417">
    <property type="entry name" value="P-loop_NTPase"/>
</dbReference>
<sequence>MHTFHPFELAICGFSGSGKTTLLKKVVSVLSSRFSIAYYKHGCHRFDIDREGKDSEVMATAGARNVMISDPDKHAVICRGQPGRLWTGFTLQQHDILLVEGLKELPLPKILLVDRDESITGLVERNEIQEVRALVVADNEKVEPYRRFGLPVFQRDDIEAITRFIEELFARQAADKPVFGLVLAGGESRRMGENKALIRYHDTGQLAHAASMLLPYCRQVFISCRPEQRSSYTQYGFPLIVDTYSGIGPLAGLLSAQQLYPQHPWMLIACDMPFLTAKTTEQLAAGRNPFAQATAFLHPESGEPEPLCAVYEPKSRLQLMLRHACNRNSLKEFLQQSPVRYLTVDDPEALSNVNNQEEKTSVLRRLAKNRQ</sequence>
<keyword evidence="2 8" id="KW-0808">Transferase</keyword>
<keyword evidence="7 8" id="KW-0501">Molybdenum cofactor biosynthesis</keyword>
<name>A0A831STW2_PROAE</name>
<dbReference type="GO" id="GO:0005525">
    <property type="term" value="F:GTP binding"/>
    <property type="evidence" value="ECO:0007669"/>
    <property type="project" value="UniProtKB-UniRule"/>
</dbReference>
<dbReference type="InterPro" id="IPR013482">
    <property type="entry name" value="Molybde_CF_guanTrfase"/>
</dbReference>
<dbReference type="AlphaFoldDB" id="A0A831STW2"/>
<dbReference type="GO" id="GO:0005737">
    <property type="term" value="C:cytoplasm"/>
    <property type="evidence" value="ECO:0007669"/>
    <property type="project" value="UniProtKB-SubCell"/>
</dbReference>
<feature type="binding site" evidence="8">
    <location>
        <begin position="183"/>
        <end position="185"/>
    </location>
    <ligand>
        <name>GTP</name>
        <dbReference type="ChEBI" id="CHEBI:37565"/>
    </ligand>
</feature>
<dbReference type="SUPFAM" id="SSF52540">
    <property type="entry name" value="P-loop containing nucleoside triphosphate hydrolases"/>
    <property type="match status" value="1"/>
</dbReference>
<dbReference type="PANTHER" id="PTHR19136:SF81">
    <property type="entry name" value="MOLYBDENUM COFACTOR GUANYLYLTRANSFERASE"/>
    <property type="match status" value="1"/>
</dbReference>
<dbReference type="InterPro" id="IPR029044">
    <property type="entry name" value="Nucleotide-diphossugar_trans"/>
</dbReference>
<reference evidence="11" key="1">
    <citation type="journal article" date="2020" name="mSystems">
        <title>Genome- and Community-Level Interaction Insights into Carbon Utilization and Element Cycling Functions of Hydrothermarchaeota in Hydrothermal Sediment.</title>
        <authorList>
            <person name="Zhou Z."/>
            <person name="Liu Y."/>
            <person name="Xu W."/>
            <person name="Pan J."/>
            <person name="Luo Z.H."/>
            <person name="Li M."/>
        </authorList>
    </citation>
    <scope>NUCLEOTIDE SEQUENCE [LARGE SCALE GENOMIC DNA]</scope>
    <source>
        <strain evidence="11">SpSt-1181</strain>
    </source>
</reference>
<dbReference type="CDD" id="cd03116">
    <property type="entry name" value="MobB"/>
    <property type="match status" value="1"/>
</dbReference>
<feature type="binding site" evidence="8">
    <location>
        <position position="242"/>
    </location>
    <ligand>
        <name>GTP</name>
        <dbReference type="ChEBI" id="CHEBI:37565"/>
    </ligand>
</feature>
<dbReference type="Pfam" id="PF12804">
    <property type="entry name" value="NTP_transf_3"/>
    <property type="match status" value="1"/>
</dbReference>
<feature type="binding site" evidence="8">
    <location>
        <position position="271"/>
    </location>
    <ligand>
        <name>Mg(2+)</name>
        <dbReference type="ChEBI" id="CHEBI:18420"/>
    </ligand>
</feature>
<comment type="caution">
    <text evidence="11">The sequence shown here is derived from an EMBL/GenBank/DDBJ whole genome shotgun (WGS) entry which is preliminary data.</text>
</comment>
<comment type="caution">
    <text evidence="8">Lacks conserved residue(s) required for the propagation of feature annotation.</text>
</comment>
<proteinExistence type="inferred from homology"/>
<evidence type="ECO:0000256" key="8">
    <source>
        <dbReference type="HAMAP-Rule" id="MF_00316"/>
    </source>
</evidence>
<comment type="subcellular location">
    <subcellularLocation>
        <location evidence="8">Cytoplasm</location>
    </subcellularLocation>
</comment>
<dbReference type="PANTHER" id="PTHR19136">
    <property type="entry name" value="MOLYBDENUM COFACTOR GUANYLYLTRANSFERASE"/>
    <property type="match status" value="1"/>
</dbReference>
<dbReference type="GO" id="GO:0006777">
    <property type="term" value="P:Mo-molybdopterin cofactor biosynthetic process"/>
    <property type="evidence" value="ECO:0007669"/>
    <property type="project" value="UniProtKB-KW"/>
</dbReference>
<dbReference type="Gene3D" id="3.90.550.10">
    <property type="entry name" value="Spore Coat Polysaccharide Biosynthesis Protein SpsA, Chain A"/>
    <property type="match status" value="1"/>
</dbReference>
<keyword evidence="6 8" id="KW-0342">GTP-binding</keyword>
<evidence type="ECO:0000259" key="10">
    <source>
        <dbReference type="Pfam" id="PF12804"/>
    </source>
</evidence>
<dbReference type="HAMAP" id="MF_00316">
    <property type="entry name" value="MobA"/>
    <property type="match status" value="1"/>
</dbReference>
<evidence type="ECO:0000256" key="3">
    <source>
        <dbReference type="ARBA" id="ARBA00022723"/>
    </source>
</evidence>
<feature type="binding site" evidence="8">
    <location>
        <position position="195"/>
    </location>
    <ligand>
        <name>GTP</name>
        <dbReference type="ChEBI" id="CHEBI:37565"/>
    </ligand>
</feature>
<keyword evidence="5 8" id="KW-0460">Magnesium</keyword>
<dbReference type="EC" id="2.7.7.77" evidence="8"/>
<gene>
    <name evidence="11" type="primary">mobB</name>
    <name evidence="8" type="synonym">mobA</name>
    <name evidence="11" type="ORF">ENN50_09935</name>
</gene>
<comment type="cofactor">
    <cofactor evidence="8">
        <name>Mg(2+)</name>
        <dbReference type="ChEBI" id="CHEBI:18420"/>
    </cofactor>
</comment>
<evidence type="ECO:0000256" key="4">
    <source>
        <dbReference type="ARBA" id="ARBA00022741"/>
    </source>
</evidence>
<dbReference type="InterPro" id="IPR004435">
    <property type="entry name" value="MobB_dom"/>
</dbReference>
<evidence type="ECO:0000256" key="5">
    <source>
        <dbReference type="ARBA" id="ARBA00022842"/>
    </source>
</evidence>
<dbReference type="EMBL" id="DSBW01000224">
    <property type="protein sequence ID" value="HED31969.1"/>
    <property type="molecule type" value="Genomic_DNA"/>
</dbReference>